<evidence type="ECO:0000256" key="2">
    <source>
        <dbReference type="ARBA" id="ARBA00022452"/>
    </source>
</evidence>
<keyword evidence="3" id="KW-0812">Transmembrane</keyword>
<keyword evidence="5" id="KW-0677">Repeat</keyword>
<evidence type="ECO:0000259" key="9">
    <source>
        <dbReference type="PROSITE" id="PS51779"/>
    </source>
</evidence>
<dbReference type="InterPro" id="IPR023707">
    <property type="entry name" value="OM_assembly_BamA"/>
</dbReference>
<protein>
    <submittedName>
        <fullName evidence="10">Outer membrane protein, OMP85 family</fullName>
    </submittedName>
</protein>
<dbReference type="InterPro" id="IPR010827">
    <property type="entry name" value="BamA/TamA_POTRA"/>
</dbReference>
<dbReference type="InterPro" id="IPR039910">
    <property type="entry name" value="D15-like"/>
</dbReference>
<dbReference type="Gene3D" id="2.40.160.50">
    <property type="entry name" value="membrane protein fhac: a member of the omp85/tpsb transporter family"/>
    <property type="match status" value="1"/>
</dbReference>
<keyword evidence="7" id="KW-0998">Cell outer membrane</keyword>
<dbReference type="PROSITE" id="PS51779">
    <property type="entry name" value="POTRA"/>
    <property type="match status" value="1"/>
</dbReference>
<evidence type="ECO:0000256" key="8">
    <source>
        <dbReference type="SAM" id="SignalP"/>
    </source>
</evidence>
<dbReference type="Proteomes" id="UP000027442">
    <property type="component" value="Unassembled WGS sequence"/>
</dbReference>
<dbReference type="AlphaFoldDB" id="A0A069QJA5"/>
<evidence type="ECO:0000256" key="7">
    <source>
        <dbReference type="ARBA" id="ARBA00023237"/>
    </source>
</evidence>
<comment type="caution">
    <text evidence="10">The sequence shown here is derived from an EMBL/GenBank/DDBJ whole genome shotgun (WGS) entry which is preliminary data.</text>
</comment>
<sequence length="871" mass="99198">MKILHKVFPVIALCLCTLNAAAQGKIVYPDISYAGTPKTLVLGGINVSGIEGYEDYMLAGISGLSVGQEITVPGNDITDAVKRYWRHGLFSNVMISADSIVGDKIYLHVSLAMRPRVSVINYVGLKKSEREDMENKLGLLKGAQITPNMIDRAKILAKRYFDDKGFKNADIEVRQRDDVSNKNQVILDIIIDKKEKMKVRNIFIEGNAQLPSNKIKGGLLRKGAFAKTHEAGKLSSLFKAKKFTNERWAADKKKLIEKYNELGFRDATIVEDSVWNADDKHVNILVKVDEGKKYYLRNVTWVGNTVYSTDYLNALLGMKKGDVYDQKLMSKRLTEDEDAVGNQYWNHGYLFYNLQPTEMNIVGDSIDLEMRIVEGQQAHLSKVRINGNDRLYENVVRRELRTKPGDLFSKEALQRSARELASMGHFDPEKVNPDVRPNYEDGTVDINWNLEQKSNDQIEFSLGWGQTGVIGKIGLKLNNFSMRNLFGKNKERRGILPIGDGETLAIGAQTNGKYYQSYNASYSTAWFGGKRPLQFNVSVFYSKQTGVNSNYYNNNYYNAYNNYRYGYGSSYYNSYENYYDPKQYIQMLGATVGWGKRLRWPDDYFLLSMDLSYTRYMLKNWRYFIMSNGNANNINLGLTLSRSSTDNPMFPRRGSEFMASVSVTPPWSKWDGKDYRNLANDPKSPTFSQEQQEKYRWVEYHKWKFKSKTYTALSGGQKCFVLMSRIEFGLLGSYNSYKKSPFETYYMGGDGMSGYSTGYAEETIGLRGYENGSLTPYGAEGYAYTRMALELRYPFMLGNTTIYGLGFVEGGNAWTDTRKFNPLQIKRSAGLGVRIFLPMVGLMGIDWAYGFDKVYGTKGGSQFHFILGQEF</sequence>
<evidence type="ECO:0000256" key="4">
    <source>
        <dbReference type="ARBA" id="ARBA00022729"/>
    </source>
</evidence>
<feature type="chain" id="PRO_5001668191" evidence="8">
    <location>
        <begin position="23"/>
        <end position="871"/>
    </location>
</feature>
<dbReference type="EMBL" id="JNGW01000037">
    <property type="protein sequence ID" value="KDR52910.1"/>
    <property type="molecule type" value="Genomic_DNA"/>
</dbReference>
<name>A0A069QJA5_HOYLO</name>
<dbReference type="PANTHER" id="PTHR12815:SF47">
    <property type="entry name" value="TRANSLOCATION AND ASSEMBLY MODULE SUBUNIT TAMA"/>
    <property type="match status" value="1"/>
</dbReference>
<keyword evidence="2" id="KW-1134">Transmembrane beta strand</keyword>
<accession>A0A069QJA5</accession>
<dbReference type="HOGENOM" id="CLU_007664_3_0_10"/>
<dbReference type="PATRIC" id="fig|1122985.7.peg.1036"/>
<feature type="domain" description="POTRA" evidence="9">
    <location>
        <begin position="294"/>
        <end position="375"/>
    </location>
</feature>
<feature type="signal peptide" evidence="8">
    <location>
        <begin position="1"/>
        <end position="22"/>
    </location>
</feature>
<evidence type="ECO:0000313" key="11">
    <source>
        <dbReference type="Proteomes" id="UP000027442"/>
    </source>
</evidence>
<dbReference type="PIRSF" id="PIRSF006076">
    <property type="entry name" value="OM_assembly_OMP85"/>
    <property type="match status" value="1"/>
</dbReference>
<dbReference type="RefSeq" id="WP_018966812.1">
    <property type="nucleotide sequence ID" value="NZ_KB899212.1"/>
</dbReference>
<evidence type="ECO:0000256" key="1">
    <source>
        <dbReference type="ARBA" id="ARBA00004370"/>
    </source>
</evidence>
<gene>
    <name evidence="10" type="ORF">HMPREF1991_01000</name>
</gene>
<dbReference type="Gene3D" id="3.10.20.310">
    <property type="entry name" value="membrane protein fhac"/>
    <property type="match status" value="4"/>
</dbReference>
<evidence type="ECO:0000256" key="3">
    <source>
        <dbReference type="ARBA" id="ARBA00022692"/>
    </source>
</evidence>
<proteinExistence type="predicted"/>
<reference evidence="10 11" key="1">
    <citation type="submission" date="2013-08" db="EMBL/GenBank/DDBJ databases">
        <authorList>
            <person name="Weinstock G."/>
            <person name="Sodergren E."/>
            <person name="Wylie T."/>
            <person name="Fulton L."/>
            <person name="Fulton R."/>
            <person name="Fronick C."/>
            <person name="O'Laughlin M."/>
            <person name="Godfrey J."/>
            <person name="Miner T."/>
            <person name="Herter B."/>
            <person name="Appelbaum E."/>
            <person name="Cordes M."/>
            <person name="Lek S."/>
            <person name="Wollam A."/>
            <person name="Pepin K.H."/>
            <person name="Palsikar V.B."/>
            <person name="Mitreva M."/>
            <person name="Wilson R.K."/>
        </authorList>
    </citation>
    <scope>NUCLEOTIDE SEQUENCE [LARGE SCALE GENOMIC DNA]</scope>
    <source>
        <strain evidence="10 11">ATCC 15930</strain>
    </source>
</reference>
<dbReference type="Pfam" id="PF07244">
    <property type="entry name" value="POTRA"/>
    <property type="match status" value="4"/>
</dbReference>
<dbReference type="PANTHER" id="PTHR12815">
    <property type="entry name" value="SORTING AND ASSEMBLY MACHINERY SAMM50 PROTEIN FAMILY MEMBER"/>
    <property type="match status" value="1"/>
</dbReference>
<dbReference type="Pfam" id="PF01103">
    <property type="entry name" value="Omp85"/>
    <property type="match status" value="1"/>
</dbReference>
<evidence type="ECO:0000256" key="6">
    <source>
        <dbReference type="ARBA" id="ARBA00023136"/>
    </source>
</evidence>
<organism evidence="10 11">
    <name type="scientific">Hoylesella loescheii DSM 19665 = JCM 12249 = ATCC 15930</name>
    <dbReference type="NCBI Taxonomy" id="1122985"/>
    <lineage>
        <taxon>Bacteria</taxon>
        <taxon>Pseudomonadati</taxon>
        <taxon>Bacteroidota</taxon>
        <taxon>Bacteroidia</taxon>
        <taxon>Bacteroidales</taxon>
        <taxon>Prevotellaceae</taxon>
        <taxon>Hoylesella</taxon>
    </lineage>
</organism>
<dbReference type="InterPro" id="IPR000184">
    <property type="entry name" value="Bac_surfAg_D15"/>
</dbReference>
<evidence type="ECO:0000313" key="10">
    <source>
        <dbReference type="EMBL" id="KDR52910.1"/>
    </source>
</evidence>
<evidence type="ECO:0000256" key="5">
    <source>
        <dbReference type="ARBA" id="ARBA00022737"/>
    </source>
</evidence>
<dbReference type="InterPro" id="IPR034746">
    <property type="entry name" value="POTRA"/>
</dbReference>
<dbReference type="eggNOG" id="COG4775">
    <property type="taxonomic scope" value="Bacteria"/>
</dbReference>
<dbReference type="GO" id="GO:0019867">
    <property type="term" value="C:outer membrane"/>
    <property type="evidence" value="ECO:0007669"/>
    <property type="project" value="InterPro"/>
</dbReference>
<keyword evidence="4 8" id="KW-0732">Signal</keyword>
<keyword evidence="11" id="KW-1185">Reference proteome</keyword>
<dbReference type="GO" id="GO:0071709">
    <property type="term" value="P:membrane assembly"/>
    <property type="evidence" value="ECO:0007669"/>
    <property type="project" value="InterPro"/>
</dbReference>
<comment type="subcellular location">
    <subcellularLocation>
        <location evidence="1">Membrane</location>
    </subcellularLocation>
</comment>
<keyword evidence="6" id="KW-0472">Membrane</keyword>